<protein>
    <recommendedName>
        <fullName evidence="4">DUF2946 domain-containing protein</fullName>
    </recommendedName>
</protein>
<dbReference type="Proteomes" id="UP000281112">
    <property type="component" value="Unassembled WGS sequence"/>
</dbReference>
<keyword evidence="1" id="KW-0732">Signal</keyword>
<accession>A0A3N9TF01</accession>
<sequence length="113" mass="12693">MFYKNLKNKNLLIAVILGILFFSSSVLASYQHRIDLSPSTKTTTLNCENSICSGKQHMTCHMSCCSISALFAKTLVRDTNMSLELQSKDTPVFAYKFSDYSHIINPPTRPPIL</sequence>
<comment type="caution">
    <text evidence="2">The sequence shown here is derived from an EMBL/GenBank/DDBJ whole genome shotgun (WGS) entry which is preliminary data.</text>
</comment>
<organism evidence="2 3">
    <name type="scientific">Vibrio viridaestus</name>
    <dbReference type="NCBI Taxonomy" id="2487322"/>
    <lineage>
        <taxon>Bacteria</taxon>
        <taxon>Pseudomonadati</taxon>
        <taxon>Pseudomonadota</taxon>
        <taxon>Gammaproteobacteria</taxon>
        <taxon>Vibrionales</taxon>
        <taxon>Vibrionaceae</taxon>
        <taxon>Vibrio</taxon>
    </lineage>
</organism>
<evidence type="ECO:0000313" key="3">
    <source>
        <dbReference type="Proteomes" id="UP000281112"/>
    </source>
</evidence>
<name>A0A3N9TF01_9VIBR</name>
<feature type="chain" id="PRO_5018221090" description="DUF2946 domain-containing protein" evidence="1">
    <location>
        <begin position="29"/>
        <end position="113"/>
    </location>
</feature>
<gene>
    <name evidence="2" type="ORF">EES38_12860</name>
</gene>
<dbReference type="RefSeq" id="WP_124937604.1">
    <property type="nucleotide sequence ID" value="NZ_RJVQ01000005.1"/>
</dbReference>
<dbReference type="AlphaFoldDB" id="A0A3N9TF01"/>
<feature type="signal peptide" evidence="1">
    <location>
        <begin position="1"/>
        <end position="28"/>
    </location>
</feature>
<proteinExistence type="predicted"/>
<evidence type="ECO:0000256" key="1">
    <source>
        <dbReference type="SAM" id="SignalP"/>
    </source>
</evidence>
<dbReference type="EMBL" id="RJVQ01000005">
    <property type="protein sequence ID" value="RQW62610.1"/>
    <property type="molecule type" value="Genomic_DNA"/>
</dbReference>
<evidence type="ECO:0008006" key="4">
    <source>
        <dbReference type="Google" id="ProtNLM"/>
    </source>
</evidence>
<keyword evidence="3" id="KW-1185">Reference proteome</keyword>
<evidence type="ECO:0000313" key="2">
    <source>
        <dbReference type="EMBL" id="RQW62610.1"/>
    </source>
</evidence>
<reference evidence="2 3" key="1">
    <citation type="submission" date="2018-11" db="EMBL/GenBank/DDBJ databases">
        <title>Vibrio LJC006 sp. nov., isolated from seawater during the bloom of the enteromorpha.</title>
        <authorList>
            <person name="Liang J."/>
        </authorList>
    </citation>
    <scope>NUCLEOTIDE SEQUENCE [LARGE SCALE GENOMIC DNA]</scope>
    <source>
        <strain evidence="2 3">LJC006</strain>
    </source>
</reference>